<proteinExistence type="predicted"/>
<organism evidence="1">
    <name type="scientific">Pyricularia oryzae (strain Y34)</name>
    <name type="common">Rice blast fungus</name>
    <name type="synonym">Magnaporthe oryzae</name>
    <dbReference type="NCBI Taxonomy" id="1143189"/>
    <lineage>
        <taxon>Eukaryota</taxon>
        <taxon>Fungi</taxon>
        <taxon>Dikarya</taxon>
        <taxon>Ascomycota</taxon>
        <taxon>Pezizomycotina</taxon>
        <taxon>Sordariomycetes</taxon>
        <taxon>Sordariomycetidae</taxon>
        <taxon>Magnaporthales</taxon>
        <taxon>Pyriculariaceae</taxon>
        <taxon>Pyricularia</taxon>
    </lineage>
</organism>
<reference evidence="1" key="1">
    <citation type="journal article" date="2012" name="PLoS Genet.">
        <title>Comparative analysis of the genomes of two field isolates of the rice blast fungus Magnaporthe oryzae.</title>
        <authorList>
            <person name="Xue M."/>
            <person name="Yang J."/>
            <person name="Li Z."/>
            <person name="Hu S."/>
            <person name="Yao N."/>
            <person name="Dean R.A."/>
            <person name="Zhao W."/>
            <person name="Shen M."/>
            <person name="Zhang H."/>
            <person name="Li C."/>
            <person name="Liu L."/>
            <person name="Cao L."/>
            <person name="Xu X."/>
            <person name="Xing Y."/>
            <person name="Hsiang T."/>
            <person name="Zhang Z."/>
            <person name="Xu J.R."/>
            <person name="Peng Y.L."/>
        </authorList>
    </citation>
    <scope>NUCLEOTIDE SEQUENCE</scope>
    <source>
        <strain evidence="1">Y34</strain>
    </source>
</reference>
<dbReference type="Proteomes" id="UP000011086">
    <property type="component" value="Unassembled WGS sequence"/>
</dbReference>
<protein>
    <submittedName>
        <fullName evidence="1">Uncharacterized protein</fullName>
    </submittedName>
</protein>
<gene>
    <name evidence="1" type="ORF">OOU_Y34scaffold00944g3</name>
</gene>
<accession>A0AA97NNL0</accession>
<dbReference type="EMBL" id="JH793657">
    <property type="protein sequence ID" value="ELQ33447.1"/>
    <property type="molecule type" value="Genomic_DNA"/>
</dbReference>
<name>A0AA97NNL0_PYRO3</name>
<dbReference type="AlphaFoldDB" id="A0AA97NNL0"/>
<evidence type="ECO:0000313" key="1">
    <source>
        <dbReference type="EMBL" id="ELQ33447.1"/>
    </source>
</evidence>
<sequence>MKIKQTTQLNPYDSMFPQTSSPVLAFSETIRVNHSDAQSCSDISGLCILHLDPDDEVRTAVEPRIVHGPETFDPAHRQTSLALRRKVQLYDNRPKRSLMLVVTGGSYGSLGQTNLSMIGYQTGVLGFNLFYCLKCAVTTGHPTVERTEVATLQSGAELEKSKQHQESVSCPYRSLTVKAQKSINFCTKPSLDQMSSDDIPSARASFKKPQKILGIVRPLGRGLAPPLQIIQGIGADDKAQLGCPRELDKFKMAKAASDELQSVLAARDRRHGG</sequence>